<dbReference type="EMBL" id="JBHSOW010000043">
    <property type="protein sequence ID" value="MFC5649992.1"/>
    <property type="molecule type" value="Genomic_DNA"/>
</dbReference>
<dbReference type="PANTHER" id="PTHR42911">
    <property type="entry name" value="MODULATOR OF FTSH PROTEASE HFLC"/>
    <property type="match status" value="1"/>
</dbReference>
<comment type="caution">
    <text evidence="6">The sequence shown here is derived from an EMBL/GenBank/DDBJ whole genome shotgun (WGS) entry which is preliminary data.</text>
</comment>
<organism evidence="6 7">
    <name type="scientific">Paenibacillus solisilvae</name>
    <dbReference type="NCBI Taxonomy" id="2486751"/>
    <lineage>
        <taxon>Bacteria</taxon>
        <taxon>Bacillati</taxon>
        <taxon>Bacillota</taxon>
        <taxon>Bacilli</taxon>
        <taxon>Bacillales</taxon>
        <taxon>Paenibacillaceae</taxon>
        <taxon>Paenibacillus</taxon>
    </lineage>
</organism>
<dbReference type="Proteomes" id="UP001596047">
    <property type="component" value="Unassembled WGS sequence"/>
</dbReference>
<feature type="region of interest" description="Disordered" evidence="4">
    <location>
        <begin position="327"/>
        <end position="352"/>
    </location>
</feature>
<evidence type="ECO:0000313" key="7">
    <source>
        <dbReference type="Proteomes" id="UP001596047"/>
    </source>
</evidence>
<keyword evidence="3" id="KW-0175">Coiled coil</keyword>
<dbReference type="GO" id="GO:0008233">
    <property type="term" value="F:peptidase activity"/>
    <property type="evidence" value="ECO:0007669"/>
    <property type="project" value="UniProtKB-KW"/>
</dbReference>
<dbReference type="SUPFAM" id="SSF117892">
    <property type="entry name" value="Band 7/SPFH domain"/>
    <property type="match status" value="1"/>
</dbReference>
<keyword evidence="2" id="KW-0812">Transmembrane</keyword>
<evidence type="ECO:0000313" key="6">
    <source>
        <dbReference type="EMBL" id="MFC5649992.1"/>
    </source>
</evidence>
<dbReference type="RefSeq" id="WP_379188543.1">
    <property type="nucleotide sequence ID" value="NZ_JBHSOW010000043.1"/>
</dbReference>
<accession>A0ABW0VVS6</accession>
<feature type="compositionally biased region" description="Low complexity" evidence="4">
    <location>
        <begin position="341"/>
        <end position="352"/>
    </location>
</feature>
<feature type="coiled-coil region" evidence="3">
    <location>
        <begin position="215"/>
        <end position="257"/>
    </location>
</feature>
<keyword evidence="6" id="KW-0378">Hydrolase</keyword>
<dbReference type="InterPro" id="IPR001107">
    <property type="entry name" value="Band_7"/>
</dbReference>
<evidence type="ECO:0000256" key="3">
    <source>
        <dbReference type="SAM" id="Coils"/>
    </source>
</evidence>
<comment type="subcellular location">
    <subcellularLocation>
        <location evidence="2">Membrane</location>
    </subcellularLocation>
</comment>
<dbReference type="PANTHER" id="PTHR42911:SF2">
    <property type="entry name" value="PROHIBITIN FAMILY PROTEIN"/>
    <property type="match status" value="1"/>
</dbReference>
<dbReference type="InterPro" id="IPR010201">
    <property type="entry name" value="HflK"/>
</dbReference>
<evidence type="ECO:0000256" key="1">
    <source>
        <dbReference type="ARBA" id="ARBA00006971"/>
    </source>
</evidence>
<gene>
    <name evidence="6" type="primary">hflK</name>
    <name evidence="6" type="ORF">ACFPYJ_12850</name>
</gene>
<name>A0ABW0VVS6_9BACL</name>
<evidence type="ECO:0000256" key="4">
    <source>
        <dbReference type="SAM" id="MobiDB-lite"/>
    </source>
</evidence>
<dbReference type="Gene3D" id="3.30.479.30">
    <property type="entry name" value="Band 7 domain"/>
    <property type="match status" value="1"/>
</dbReference>
<sequence length="352" mass="38362">MSEYNASIPRRPEFNWSPKKTKATIIGVIVAFAALLGYSTFYTVQEQEHAAILTFGKITHTEEKAGLHFKLPFPIQEVIKLPAVKTQRITIGYRDDGGKITTVDEEALMITGDENIVSADAVVEWNISNIENYLYNIDNPEAFLRNSAIAAIRSVMGANKLDYAITEGKTVIQGKVKEKLIELQTLYNTGIHIQDVKFQDIEPPGGEVTDAFREVTNAREQKNTKINNAAKYENDTIPKARGEAEALRQNAEGLKQSRILNAQGDVAKFNAIYSEYVKNPYVTKERLVIETLEKILPKAKIFISDSSSETVKYLPINELLRSGSTAGTAAGGGAGAGAGSSTGSAAQGGTSK</sequence>
<dbReference type="CDD" id="cd03404">
    <property type="entry name" value="SPFH_HflK"/>
    <property type="match status" value="1"/>
</dbReference>
<keyword evidence="2" id="KW-1133">Transmembrane helix</keyword>
<feature type="transmembrane region" description="Helical" evidence="2">
    <location>
        <begin position="21"/>
        <end position="41"/>
    </location>
</feature>
<evidence type="ECO:0000256" key="2">
    <source>
        <dbReference type="RuleBase" id="RU364113"/>
    </source>
</evidence>
<evidence type="ECO:0000259" key="5">
    <source>
        <dbReference type="SMART" id="SM00244"/>
    </source>
</evidence>
<dbReference type="GO" id="GO:0006508">
    <property type="term" value="P:proteolysis"/>
    <property type="evidence" value="ECO:0007669"/>
    <property type="project" value="UniProtKB-KW"/>
</dbReference>
<keyword evidence="7" id="KW-1185">Reference proteome</keyword>
<dbReference type="SMART" id="SM00244">
    <property type="entry name" value="PHB"/>
    <property type="match status" value="1"/>
</dbReference>
<dbReference type="InterPro" id="IPR036013">
    <property type="entry name" value="Band_7/SPFH_dom_sf"/>
</dbReference>
<feature type="domain" description="Band 7" evidence="5">
    <location>
        <begin position="39"/>
        <end position="216"/>
    </location>
</feature>
<comment type="similarity">
    <text evidence="1 2">Belongs to the band 7/mec-2 family. HflK subfamily.</text>
</comment>
<feature type="compositionally biased region" description="Gly residues" evidence="4">
    <location>
        <begin position="329"/>
        <end position="340"/>
    </location>
</feature>
<keyword evidence="6" id="KW-0645">Protease</keyword>
<dbReference type="Pfam" id="PF01145">
    <property type="entry name" value="Band_7"/>
    <property type="match status" value="1"/>
</dbReference>
<protein>
    <recommendedName>
        <fullName evidence="2">Protein HflK</fullName>
    </recommendedName>
</protein>
<comment type="function">
    <text evidence="2">HflC and HflK could encode or regulate a protease.</text>
</comment>
<reference evidence="7" key="1">
    <citation type="journal article" date="2019" name="Int. J. Syst. Evol. Microbiol.">
        <title>The Global Catalogue of Microorganisms (GCM) 10K type strain sequencing project: providing services to taxonomists for standard genome sequencing and annotation.</title>
        <authorList>
            <consortium name="The Broad Institute Genomics Platform"/>
            <consortium name="The Broad Institute Genome Sequencing Center for Infectious Disease"/>
            <person name="Wu L."/>
            <person name="Ma J."/>
        </authorList>
    </citation>
    <scope>NUCLEOTIDE SEQUENCE [LARGE SCALE GENOMIC DNA]</scope>
    <source>
        <strain evidence="7">CGMCC 1.3240</strain>
    </source>
</reference>
<keyword evidence="2" id="KW-0472">Membrane</keyword>
<comment type="subunit">
    <text evidence="2">HflC and HflK may interact to form a multimeric complex.</text>
</comment>
<dbReference type="NCBIfam" id="TIGR01933">
    <property type="entry name" value="hflK"/>
    <property type="match status" value="1"/>
</dbReference>
<proteinExistence type="inferred from homology"/>